<dbReference type="InterPro" id="IPR036390">
    <property type="entry name" value="WH_DNA-bd_sf"/>
</dbReference>
<dbReference type="GO" id="GO:0003677">
    <property type="term" value="F:DNA binding"/>
    <property type="evidence" value="ECO:0007669"/>
    <property type="project" value="UniProtKB-KW"/>
</dbReference>
<comment type="subcellular location">
    <subcellularLocation>
        <location evidence="1">Cytoplasm</location>
    </subcellularLocation>
</comment>
<evidence type="ECO:0000259" key="5">
    <source>
        <dbReference type="PROSITE" id="PS50995"/>
    </source>
</evidence>
<dbReference type="AlphaFoldDB" id="A0A250KNC2"/>
<dbReference type="OrthoDB" id="5522755at2"/>
<proteinExistence type="predicted"/>
<dbReference type="PROSITE" id="PS01117">
    <property type="entry name" value="HTH_MARR_1"/>
    <property type="match status" value="1"/>
</dbReference>
<dbReference type="SMART" id="SM00347">
    <property type="entry name" value="HTH_MARR"/>
    <property type="match status" value="1"/>
</dbReference>
<dbReference type="GO" id="GO:0006950">
    <property type="term" value="P:response to stress"/>
    <property type="evidence" value="ECO:0007669"/>
    <property type="project" value="TreeGrafter"/>
</dbReference>
<keyword evidence="7" id="KW-1185">Reference proteome</keyword>
<dbReference type="KEGG" id="mmai:sS8_1241"/>
<dbReference type="InterPro" id="IPR036388">
    <property type="entry name" value="WH-like_DNA-bd_sf"/>
</dbReference>
<dbReference type="EMBL" id="AP017928">
    <property type="protein sequence ID" value="BBA33203.1"/>
    <property type="molecule type" value="Genomic_DNA"/>
</dbReference>
<feature type="domain" description="HTH marR-type" evidence="5">
    <location>
        <begin position="3"/>
        <end position="135"/>
    </location>
</feature>
<keyword evidence="3" id="KW-0238">DNA-binding</keyword>
<protein>
    <submittedName>
        <fullName evidence="6">Transcriptional regulator, MarR family</fullName>
    </submittedName>
</protein>
<evidence type="ECO:0000313" key="7">
    <source>
        <dbReference type="Proteomes" id="UP000266313"/>
    </source>
</evidence>
<organism evidence="6 7">
    <name type="scientific">Methylocaldum marinum</name>
    <dbReference type="NCBI Taxonomy" id="1432792"/>
    <lineage>
        <taxon>Bacteria</taxon>
        <taxon>Pseudomonadati</taxon>
        <taxon>Pseudomonadota</taxon>
        <taxon>Gammaproteobacteria</taxon>
        <taxon>Methylococcales</taxon>
        <taxon>Methylococcaceae</taxon>
        <taxon>Methylocaldum</taxon>
    </lineage>
</organism>
<evidence type="ECO:0000256" key="1">
    <source>
        <dbReference type="ARBA" id="ARBA00004496"/>
    </source>
</evidence>
<dbReference type="PANTHER" id="PTHR33164">
    <property type="entry name" value="TRANSCRIPTIONAL REGULATOR, MARR FAMILY"/>
    <property type="match status" value="1"/>
</dbReference>
<dbReference type="InterPro" id="IPR023187">
    <property type="entry name" value="Tscrpt_reg_MarR-type_CS"/>
</dbReference>
<evidence type="ECO:0000313" key="6">
    <source>
        <dbReference type="EMBL" id="BBA33203.1"/>
    </source>
</evidence>
<dbReference type="Gene3D" id="1.10.10.10">
    <property type="entry name" value="Winged helix-like DNA-binding domain superfamily/Winged helix DNA-binding domain"/>
    <property type="match status" value="1"/>
</dbReference>
<gene>
    <name evidence="6" type="ORF">sS8_1241</name>
</gene>
<dbReference type="GO" id="GO:0003700">
    <property type="term" value="F:DNA-binding transcription factor activity"/>
    <property type="evidence" value="ECO:0007669"/>
    <property type="project" value="InterPro"/>
</dbReference>
<dbReference type="PRINTS" id="PR00598">
    <property type="entry name" value="HTHMARR"/>
</dbReference>
<dbReference type="InterPro" id="IPR039422">
    <property type="entry name" value="MarR/SlyA-like"/>
</dbReference>
<evidence type="ECO:0000256" key="2">
    <source>
        <dbReference type="ARBA" id="ARBA00023015"/>
    </source>
</evidence>
<keyword evidence="4" id="KW-0804">Transcription</keyword>
<evidence type="ECO:0000256" key="4">
    <source>
        <dbReference type="ARBA" id="ARBA00023163"/>
    </source>
</evidence>
<name>A0A250KNC2_9GAMM</name>
<dbReference type="SUPFAM" id="SSF46785">
    <property type="entry name" value="Winged helix' DNA-binding domain"/>
    <property type="match status" value="1"/>
</dbReference>
<accession>A0A250KNC2</accession>
<reference evidence="6 7" key="1">
    <citation type="submission" date="2016-12" db="EMBL/GenBank/DDBJ databases">
        <title>Genome sequencing of Methylocaldum marinum.</title>
        <authorList>
            <person name="Takeuchi M."/>
            <person name="Kamagata Y."/>
            <person name="Hiraoka S."/>
            <person name="Oshima K."/>
            <person name="Hattori M."/>
            <person name="Iwasaki W."/>
        </authorList>
    </citation>
    <scope>NUCLEOTIDE SEQUENCE [LARGE SCALE GENOMIC DNA]</scope>
    <source>
        <strain evidence="6 7">S8</strain>
    </source>
</reference>
<sequence length="196" mass="21897">MNTESIYDYLERIANLIRTDVRKAGVAKGLQPVQLEALHYLSRCNRYSNTPVAVADYLGLTKGTVSQTLGVLESSGLIKKEADLNDRRVVHLALTEEGSHVVSDAIPPNILKSAVDGLSDSSRNEITETLNRILRELQAANKLKTFGSCKTCRYHLIEEDGRRRCGLTMEWLTQSDSEKICREHQPAVESEVEENP</sequence>
<evidence type="ECO:0000256" key="3">
    <source>
        <dbReference type="ARBA" id="ARBA00023125"/>
    </source>
</evidence>
<dbReference type="PROSITE" id="PS50995">
    <property type="entry name" value="HTH_MARR_2"/>
    <property type="match status" value="1"/>
</dbReference>
<dbReference type="GO" id="GO:0005737">
    <property type="term" value="C:cytoplasm"/>
    <property type="evidence" value="ECO:0007669"/>
    <property type="project" value="UniProtKB-SubCell"/>
</dbReference>
<dbReference type="RefSeq" id="WP_119628842.1">
    <property type="nucleotide sequence ID" value="NZ_AP017928.1"/>
</dbReference>
<dbReference type="InterPro" id="IPR000835">
    <property type="entry name" value="HTH_MarR-typ"/>
</dbReference>
<dbReference type="Pfam" id="PF12802">
    <property type="entry name" value="MarR_2"/>
    <property type="match status" value="1"/>
</dbReference>
<dbReference type="PANTHER" id="PTHR33164:SF5">
    <property type="entry name" value="ORGANIC HYDROPEROXIDE RESISTANCE TRANSCRIPTIONAL REGULATOR"/>
    <property type="match status" value="1"/>
</dbReference>
<keyword evidence="2" id="KW-0805">Transcription regulation</keyword>
<dbReference type="Proteomes" id="UP000266313">
    <property type="component" value="Chromosome"/>
</dbReference>